<proteinExistence type="predicted"/>
<protein>
    <recommendedName>
        <fullName evidence="3">Outer membrane protein beta-barrel domain-containing protein</fullName>
    </recommendedName>
</protein>
<accession>A0ABS9KW81</accession>
<sequence>MKKLISATVVAAGLLFAQISYGQYKTALGVRLSNSQAMVNNSITLKHFLTDVAAVEALFSFGDPLAIGAVLQIHKPLSVEGLQWFYGGGGYLGFEKVYDPNRKANDTETNFGAMGSLGLDYKFANAPLNLSLDWKPELNLFNDITFEPAAIGLSVRFIF</sequence>
<dbReference type="RefSeq" id="WP_237875101.1">
    <property type="nucleotide sequence ID" value="NZ_JAKLTR010000014.1"/>
</dbReference>
<evidence type="ECO:0000313" key="2">
    <source>
        <dbReference type="Proteomes" id="UP001165367"/>
    </source>
</evidence>
<organism evidence="1 2">
    <name type="scientific">Terrimonas ginsenosidimutans</name>
    <dbReference type="NCBI Taxonomy" id="2908004"/>
    <lineage>
        <taxon>Bacteria</taxon>
        <taxon>Pseudomonadati</taxon>
        <taxon>Bacteroidota</taxon>
        <taxon>Chitinophagia</taxon>
        <taxon>Chitinophagales</taxon>
        <taxon>Chitinophagaceae</taxon>
        <taxon>Terrimonas</taxon>
    </lineage>
</organism>
<name>A0ABS9KW81_9BACT</name>
<evidence type="ECO:0008006" key="3">
    <source>
        <dbReference type="Google" id="ProtNLM"/>
    </source>
</evidence>
<evidence type="ECO:0000313" key="1">
    <source>
        <dbReference type="EMBL" id="MCG2616563.1"/>
    </source>
</evidence>
<keyword evidence="2" id="KW-1185">Reference proteome</keyword>
<reference evidence="1" key="1">
    <citation type="submission" date="2022-01" db="EMBL/GenBank/DDBJ databases">
        <authorList>
            <person name="Jo J.-H."/>
            <person name="Im W.-T."/>
        </authorList>
    </citation>
    <scope>NUCLEOTIDE SEQUENCE</scope>
    <source>
        <strain evidence="1">NA20</strain>
    </source>
</reference>
<dbReference type="Proteomes" id="UP001165367">
    <property type="component" value="Unassembled WGS sequence"/>
</dbReference>
<comment type="caution">
    <text evidence="1">The sequence shown here is derived from an EMBL/GenBank/DDBJ whole genome shotgun (WGS) entry which is preliminary data.</text>
</comment>
<gene>
    <name evidence="1" type="ORF">LZZ85_19850</name>
</gene>
<dbReference type="EMBL" id="JAKLTR010000014">
    <property type="protein sequence ID" value="MCG2616563.1"/>
    <property type="molecule type" value="Genomic_DNA"/>
</dbReference>